<gene>
    <name evidence="8" type="ORF">GCM10011505_17300</name>
</gene>
<dbReference type="InterPro" id="IPR036259">
    <property type="entry name" value="MFS_trans_sf"/>
</dbReference>
<evidence type="ECO:0000256" key="2">
    <source>
        <dbReference type="ARBA" id="ARBA00022475"/>
    </source>
</evidence>
<feature type="transmembrane region" description="Helical" evidence="6">
    <location>
        <begin position="301"/>
        <end position="319"/>
    </location>
</feature>
<accession>A0ABQ1IEX4</accession>
<feature type="transmembrane region" description="Helical" evidence="6">
    <location>
        <begin position="238"/>
        <end position="257"/>
    </location>
</feature>
<keyword evidence="9" id="KW-1185">Reference proteome</keyword>
<feature type="transmembrane region" description="Helical" evidence="6">
    <location>
        <begin position="269"/>
        <end position="289"/>
    </location>
</feature>
<dbReference type="RefSeq" id="WP_229707938.1">
    <property type="nucleotide sequence ID" value="NZ_BMDZ01000015.1"/>
</dbReference>
<feature type="transmembrane region" description="Helical" evidence="6">
    <location>
        <begin position="361"/>
        <end position="384"/>
    </location>
</feature>
<keyword evidence="2" id="KW-1003">Cell membrane</keyword>
<dbReference type="PANTHER" id="PTHR43124">
    <property type="entry name" value="PURINE EFFLUX PUMP PBUE"/>
    <property type="match status" value="1"/>
</dbReference>
<dbReference type="InterPro" id="IPR011701">
    <property type="entry name" value="MFS"/>
</dbReference>
<dbReference type="Pfam" id="PF07690">
    <property type="entry name" value="MFS_1"/>
    <property type="match status" value="1"/>
</dbReference>
<dbReference type="Gene3D" id="1.20.1250.20">
    <property type="entry name" value="MFS general substrate transporter like domains"/>
    <property type="match status" value="1"/>
</dbReference>
<comment type="caution">
    <text evidence="8">The sequence shown here is derived from an EMBL/GenBank/DDBJ whole genome shotgun (WGS) entry which is preliminary data.</text>
</comment>
<evidence type="ECO:0000256" key="4">
    <source>
        <dbReference type="ARBA" id="ARBA00022989"/>
    </source>
</evidence>
<feature type="transmembrane region" description="Helical" evidence="6">
    <location>
        <begin position="91"/>
        <end position="109"/>
    </location>
</feature>
<dbReference type="EMBL" id="BMDZ01000015">
    <property type="protein sequence ID" value="GGB36372.1"/>
    <property type="molecule type" value="Genomic_DNA"/>
</dbReference>
<feature type="domain" description="Major facilitator superfamily (MFS) profile" evidence="7">
    <location>
        <begin position="17"/>
        <end position="421"/>
    </location>
</feature>
<dbReference type="InterPro" id="IPR050189">
    <property type="entry name" value="MFS_Efflux_Transporters"/>
</dbReference>
<name>A0ABQ1IEX4_9PROT</name>
<reference evidence="9" key="1">
    <citation type="journal article" date="2019" name="Int. J. Syst. Evol. Microbiol.">
        <title>The Global Catalogue of Microorganisms (GCM) 10K type strain sequencing project: providing services to taxonomists for standard genome sequencing and annotation.</title>
        <authorList>
            <consortium name="The Broad Institute Genomics Platform"/>
            <consortium name="The Broad Institute Genome Sequencing Center for Infectious Disease"/>
            <person name="Wu L."/>
            <person name="Ma J."/>
        </authorList>
    </citation>
    <scope>NUCLEOTIDE SEQUENCE [LARGE SCALE GENOMIC DNA]</scope>
    <source>
        <strain evidence="9">CGMCC 1.10188</strain>
    </source>
</reference>
<dbReference type="PANTHER" id="PTHR43124:SF3">
    <property type="entry name" value="CHLORAMPHENICOL EFFLUX PUMP RV0191"/>
    <property type="match status" value="1"/>
</dbReference>
<evidence type="ECO:0000256" key="5">
    <source>
        <dbReference type="ARBA" id="ARBA00023136"/>
    </source>
</evidence>
<evidence type="ECO:0000313" key="9">
    <source>
        <dbReference type="Proteomes" id="UP000603352"/>
    </source>
</evidence>
<feature type="transmembrane region" description="Helical" evidence="6">
    <location>
        <begin position="115"/>
        <end position="134"/>
    </location>
</feature>
<keyword evidence="5 6" id="KW-0472">Membrane</keyword>
<feature type="transmembrane region" description="Helical" evidence="6">
    <location>
        <begin position="175"/>
        <end position="196"/>
    </location>
</feature>
<evidence type="ECO:0000256" key="3">
    <source>
        <dbReference type="ARBA" id="ARBA00022692"/>
    </source>
</evidence>
<keyword evidence="3 6" id="KW-0812">Transmembrane</keyword>
<dbReference type="InterPro" id="IPR020846">
    <property type="entry name" value="MFS_dom"/>
</dbReference>
<evidence type="ECO:0000259" key="7">
    <source>
        <dbReference type="PROSITE" id="PS50850"/>
    </source>
</evidence>
<feature type="transmembrane region" description="Helical" evidence="6">
    <location>
        <begin position="60"/>
        <end position="79"/>
    </location>
</feature>
<evidence type="ECO:0000256" key="6">
    <source>
        <dbReference type="SAM" id="Phobius"/>
    </source>
</evidence>
<feature type="transmembrane region" description="Helical" evidence="6">
    <location>
        <begin position="325"/>
        <end position="349"/>
    </location>
</feature>
<dbReference type="PROSITE" id="PS50850">
    <property type="entry name" value="MFS"/>
    <property type="match status" value="1"/>
</dbReference>
<evidence type="ECO:0000256" key="1">
    <source>
        <dbReference type="ARBA" id="ARBA00004651"/>
    </source>
</evidence>
<sequence length="451" mass="45235">MPDSLSTTATPTRDVPPRVTVMLGLLIAGFALSHLYRTLPAVMAAPLVQAFDIGPRGLGVFAAAFHLAFALVQLPVGLAVDRLGVRRTASVLLLITAAGAGLSAVAPGFGVLVAAQAIIGIGCSGLLMAPLVFASHAWPADRFAAVSAAVVSIGGAGMLLSGTPLALAIEVGGWRGAFAACGVLTLAVAAAIWLGLARAPRPRAATAPESPAKSRAGLVADIRGTLAILVSRPMRRTALLAAMSYPALITLRGLWLGPFLQAAHGLGPVAIGNIVLGLSVVMVAAPLAFGRLDRAGPRRRALMRGGGLLAAAGLVALGLGGGHLLAIDLVVLALITAAGSFYVLQFAVVRASVPPEAMGRALSGLIFCFFAGVAVWQVLTGLIADSGGATQGLTAASGPVMASSLAGADAMRLVFLVLGAGLGAVTLATTPRELIARDPSSSMPPIDKVSP</sequence>
<comment type="subcellular location">
    <subcellularLocation>
        <location evidence="1">Cell membrane</location>
        <topology evidence="1">Multi-pass membrane protein</topology>
    </subcellularLocation>
</comment>
<proteinExistence type="predicted"/>
<organism evidence="8 9">
    <name type="scientific">Tistrella bauzanensis</name>
    <dbReference type="NCBI Taxonomy" id="657419"/>
    <lineage>
        <taxon>Bacteria</taxon>
        <taxon>Pseudomonadati</taxon>
        <taxon>Pseudomonadota</taxon>
        <taxon>Alphaproteobacteria</taxon>
        <taxon>Geminicoccales</taxon>
        <taxon>Geminicoccaceae</taxon>
        <taxon>Tistrella</taxon>
    </lineage>
</organism>
<dbReference type="Proteomes" id="UP000603352">
    <property type="component" value="Unassembled WGS sequence"/>
</dbReference>
<dbReference type="SUPFAM" id="SSF103473">
    <property type="entry name" value="MFS general substrate transporter"/>
    <property type="match status" value="1"/>
</dbReference>
<protein>
    <submittedName>
        <fullName evidence="8">MFS transporter</fullName>
    </submittedName>
</protein>
<evidence type="ECO:0000313" key="8">
    <source>
        <dbReference type="EMBL" id="GGB36372.1"/>
    </source>
</evidence>
<feature type="transmembrane region" description="Helical" evidence="6">
    <location>
        <begin position="146"/>
        <end position="169"/>
    </location>
</feature>
<feature type="transmembrane region" description="Helical" evidence="6">
    <location>
        <begin position="410"/>
        <end position="428"/>
    </location>
</feature>
<keyword evidence="4 6" id="KW-1133">Transmembrane helix</keyword>